<proteinExistence type="predicted"/>
<sequence>MPTATPARAGAAAEAGESPASSPSRRVPRGATTVTTASTASTATLLVVPSRVRRRARAGGMTASAPSKPPGVSKSAGVGCSEAGISAVGPSEARRERGAGPAGDTPPPPFAVGTPKGLSATGSRASSRATIAGASSPDDSGRQFRPSPRGSQRSGSREAGEGRFARGAAGSGAEARRSITLAYRGESGNWMVASAERAARRAPVVLGALLAASRSARRRACRRRSQRVAGARGAEAAARTGSLAPEAAVRVGTLAGAATREGGSITAPTSPSAPGTAPSA</sequence>
<reference evidence="2" key="1">
    <citation type="submission" date="2024-05" db="EMBL/GenBank/DDBJ databases">
        <title>Draft genome assemblies of 36 bacteria isolated from hibernating arctic ground squirrels.</title>
        <authorList>
            <person name="McKee H."/>
            <person name="Mullen L."/>
            <person name="Drown D.M."/>
            <person name="Duddleston K.N."/>
        </authorList>
    </citation>
    <scope>NUCLEOTIDE SEQUENCE</scope>
    <source>
        <strain evidence="2">AR004</strain>
    </source>
</reference>
<dbReference type="RefSeq" id="WP_366180316.1">
    <property type="nucleotide sequence ID" value="NZ_CP159989.1"/>
</dbReference>
<dbReference type="EMBL" id="CP159989">
    <property type="protein sequence ID" value="XCP82067.1"/>
    <property type="molecule type" value="Genomic_DNA"/>
</dbReference>
<feature type="region of interest" description="Disordered" evidence="1">
    <location>
        <begin position="1"/>
        <end position="175"/>
    </location>
</feature>
<feature type="compositionally biased region" description="Low complexity" evidence="1">
    <location>
        <begin position="143"/>
        <end position="154"/>
    </location>
</feature>
<organism evidence="2">
    <name type="scientific">Actinomyces timonensis</name>
    <dbReference type="NCBI Taxonomy" id="1288391"/>
    <lineage>
        <taxon>Bacteria</taxon>
        <taxon>Bacillati</taxon>
        <taxon>Actinomycetota</taxon>
        <taxon>Actinomycetes</taxon>
        <taxon>Actinomycetales</taxon>
        <taxon>Actinomycetaceae</taxon>
        <taxon>Actinomyces</taxon>
    </lineage>
</organism>
<accession>A0AAU8N0M3</accession>
<feature type="region of interest" description="Disordered" evidence="1">
    <location>
        <begin position="255"/>
        <end position="280"/>
    </location>
</feature>
<dbReference type="AlphaFoldDB" id="A0AAU8N0M3"/>
<gene>
    <name evidence="2" type="ORF">ABXS69_08885</name>
</gene>
<name>A0AAU8N0M3_9ACTO</name>
<feature type="compositionally biased region" description="Basic and acidic residues" evidence="1">
    <location>
        <begin position="155"/>
        <end position="164"/>
    </location>
</feature>
<feature type="compositionally biased region" description="Low complexity" evidence="1">
    <location>
        <begin position="119"/>
        <end position="136"/>
    </location>
</feature>
<evidence type="ECO:0000313" key="2">
    <source>
        <dbReference type="EMBL" id="XCP82067.1"/>
    </source>
</evidence>
<protein>
    <submittedName>
        <fullName evidence="2">Uncharacterized protein</fullName>
    </submittedName>
</protein>
<evidence type="ECO:0000256" key="1">
    <source>
        <dbReference type="SAM" id="MobiDB-lite"/>
    </source>
</evidence>
<feature type="compositionally biased region" description="Low complexity" evidence="1">
    <location>
        <begin position="1"/>
        <end position="48"/>
    </location>
</feature>
<feature type="compositionally biased region" description="Low complexity" evidence="1">
    <location>
        <begin position="263"/>
        <end position="280"/>
    </location>
</feature>